<evidence type="ECO:0000256" key="3">
    <source>
        <dbReference type="ARBA" id="ARBA00023319"/>
    </source>
</evidence>
<dbReference type="PANTHER" id="PTHR45080">
    <property type="entry name" value="CONTACTIN 5"/>
    <property type="match status" value="1"/>
</dbReference>
<dbReference type="SMART" id="SM00408">
    <property type="entry name" value="IGc2"/>
    <property type="match status" value="2"/>
</dbReference>
<evidence type="ECO:0000313" key="7">
    <source>
        <dbReference type="WBParaSite" id="SBAD_0000003901-mRNA-1"/>
    </source>
</evidence>
<organism evidence="7">
    <name type="scientific">Soboliphyme baturini</name>
    <dbReference type="NCBI Taxonomy" id="241478"/>
    <lineage>
        <taxon>Eukaryota</taxon>
        <taxon>Metazoa</taxon>
        <taxon>Ecdysozoa</taxon>
        <taxon>Nematoda</taxon>
        <taxon>Enoplea</taxon>
        <taxon>Dorylaimia</taxon>
        <taxon>Dioctophymatida</taxon>
        <taxon>Dioctophymatoidea</taxon>
        <taxon>Soboliphymatidae</taxon>
        <taxon>Soboliphyme</taxon>
    </lineage>
</organism>
<evidence type="ECO:0000256" key="1">
    <source>
        <dbReference type="ARBA" id="ARBA00022729"/>
    </source>
</evidence>
<reference evidence="7" key="1">
    <citation type="submission" date="2016-06" db="UniProtKB">
        <authorList>
            <consortium name="WormBaseParasite"/>
        </authorList>
    </citation>
    <scope>IDENTIFICATION</scope>
</reference>
<dbReference type="PROSITE" id="PS50835">
    <property type="entry name" value="IG_LIKE"/>
    <property type="match status" value="2"/>
</dbReference>
<proteinExistence type="predicted"/>
<dbReference type="GO" id="GO:0008046">
    <property type="term" value="F:axon guidance receptor activity"/>
    <property type="evidence" value="ECO:0007669"/>
    <property type="project" value="TreeGrafter"/>
</dbReference>
<dbReference type="GO" id="GO:0030424">
    <property type="term" value="C:axon"/>
    <property type="evidence" value="ECO:0007669"/>
    <property type="project" value="TreeGrafter"/>
</dbReference>
<reference evidence="5 6" key="2">
    <citation type="submission" date="2018-11" db="EMBL/GenBank/DDBJ databases">
        <authorList>
            <consortium name="Pathogen Informatics"/>
        </authorList>
    </citation>
    <scope>NUCLEOTIDE SEQUENCE [LARGE SCALE GENOMIC DNA]</scope>
</reference>
<dbReference type="InterPro" id="IPR013783">
    <property type="entry name" value="Ig-like_fold"/>
</dbReference>
<keyword evidence="1" id="KW-0732">Signal</keyword>
<dbReference type="SMART" id="SM00409">
    <property type="entry name" value="IG"/>
    <property type="match status" value="3"/>
</dbReference>
<dbReference type="InterPro" id="IPR007110">
    <property type="entry name" value="Ig-like_dom"/>
</dbReference>
<name>A0A183I8T8_9BILA</name>
<dbReference type="InterPro" id="IPR003599">
    <property type="entry name" value="Ig_sub"/>
</dbReference>
<evidence type="ECO:0000313" key="5">
    <source>
        <dbReference type="EMBL" id="VDO78791.1"/>
    </source>
</evidence>
<dbReference type="InterPro" id="IPR050958">
    <property type="entry name" value="Cell_Adh-Cytoskel_Orgn"/>
</dbReference>
<dbReference type="InterPro" id="IPR013098">
    <property type="entry name" value="Ig_I-set"/>
</dbReference>
<feature type="domain" description="Ig-like" evidence="4">
    <location>
        <begin position="65"/>
        <end position="157"/>
    </location>
</feature>
<accession>A0A183I8T8</accession>
<feature type="domain" description="Ig-like" evidence="4">
    <location>
        <begin position="169"/>
        <end position="253"/>
    </location>
</feature>
<dbReference type="Pfam" id="PF07679">
    <property type="entry name" value="I-set"/>
    <property type="match status" value="1"/>
</dbReference>
<dbReference type="EMBL" id="UZAM01000031">
    <property type="protein sequence ID" value="VDO78791.1"/>
    <property type="molecule type" value="Genomic_DNA"/>
</dbReference>
<evidence type="ECO:0000259" key="4">
    <source>
        <dbReference type="PROSITE" id="PS50835"/>
    </source>
</evidence>
<evidence type="ECO:0000313" key="6">
    <source>
        <dbReference type="Proteomes" id="UP000270296"/>
    </source>
</evidence>
<evidence type="ECO:0000256" key="2">
    <source>
        <dbReference type="ARBA" id="ARBA00023157"/>
    </source>
</evidence>
<keyword evidence="6" id="KW-1185">Reference proteome</keyword>
<dbReference type="AlphaFoldDB" id="A0A183I8T8"/>
<sequence>MTYGDQHVLIGGVPLGNLSDKRISVHKNKFVLKNLQPADEGTYTCVASNSEGRVTYDIQLHYSKGAYFDTPLQNITVVEGSTLIWPCQAKAVPMNLRYRWLFQEKELQYGDTTLPFRSNVQGGTLKIFPVLKEDQGWFTCEANNGHDSIATSRAFLNVHYSATVLSKTPSIQFIPKSISSFLYCLIDANPPLKFVIWTKDGQIVNTDTGKRTNVFLSDNGLKLHFRKGTMKDGGIYSCQAYNAIGASNAFEIHGIVAGMQASTEEQK</sequence>
<dbReference type="Pfam" id="PF13927">
    <property type="entry name" value="Ig_3"/>
    <property type="match status" value="2"/>
</dbReference>
<dbReference type="InterPro" id="IPR036179">
    <property type="entry name" value="Ig-like_dom_sf"/>
</dbReference>
<dbReference type="GO" id="GO:0050808">
    <property type="term" value="P:synapse organization"/>
    <property type="evidence" value="ECO:0007669"/>
    <property type="project" value="TreeGrafter"/>
</dbReference>
<dbReference type="OrthoDB" id="6612025at2759"/>
<dbReference type="GO" id="GO:0007156">
    <property type="term" value="P:homophilic cell adhesion via plasma membrane adhesion molecules"/>
    <property type="evidence" value="ECO:0007669"/>
    <property type="project" value="TreeGrafter"/>
</dbReference>
<dbReference type="Gene3D" id="2.60.40.10">
    <property type="entry name" value="Immunoglobulins"/>
    <property type="match status" value="3"/>
</dbReference>
<dbReference type="GO" id="GO:0043025">
    <property type="term" value="C:neuronal cell body"/>
    <property type="evidence" value="ECO:0007669"/>
    <property type="project" value="TreeGrafter"/>
</dbReference>
<keyword evidence="3" id="KW-0393">Immunoglobulin domain</keyword>
<dbReference type="SUPFAM" id="SSF48726">
    <property type="entry name" value="Immunoglobulin"/>
    <property type="match status" value="3"/>
</dbReference>
<dbReference type="PANTHER" id="PTHR45080:SF8">
    <property type="entry name" value="IG-LIKE DOMAIN-CONTAINING PROTEIN"/>
    <property type="match status" value="1"/>
</dbReference>
<protein>
    <submittedName>
        <fullName evidence="7">Ig-like domain-containing protein</fullName>
    </submittedName>
</protein>
<dbReference type="Proteomes" id="UP000270296">
    <property type="component" value="Unassembled WGS sequence"/>
</dbReference>
<dbReference type="GO" id="GO:0005886">
    <property type="term" value="C:plasma membrane"/>
    <property type="evidence" value="ECO:0007669"/>
    <property type="project" value="TreeGrafter"/>
</dbReference>
<dbReference type="InterPro" id="IPR003598">
    <property type="entry name" value="Ig_sub2"/>
</dbReference>
<dbReference type="WBParaSite" id="SBAD_0000003901-mRNA-1">
    <property type="protein sequence ID" value="SBAD_0000003901-mRNA-1"/>
    <property type="gene ID" value="SBAD_0000003901"/>
</dbReference>
<keyword evidence="2" id="KW-1015">Disulfide bond</keyword>
<dbReference type="CDD" id="cd00096">
    <property type="entry name" value="Ig"/>
    <property type="match status" value="1"/>
</dbReference>
<gene>
    <name evidence="5" type="ORF">SBAD_LOCUS31</name>
</gene>